<evidence type="ECO:0000313" key="6">
    <source>
        <dbReference type="EMBL" id="GAA4143719.1"/>
    </source>
</evidence>
<evidence type="ECO:0000313" key="7">
    <source>
        <dbReference type="Proteomes" id="UP001500101"/>
    </source>
</evidence>
<dbReference type="PANTHER" id="PTHR43280">
    <property type="entry name" value="ARAC-FAMILY TRANSCRIPTIONAL REGULATOR"/>
    <property type="match status" value="1"/>
</dbReference>
<evidence type="ECO:0000256" key="3">
    <source>
        <dbReference type="ARBA" id="ARBA00023163"/>
    </source>
</evidence>
<keyword evidence="4" id="KW-1133">Transmembrane helix</keyword>
<keyword evidence="3" id="KW-0804">Transcription</keyword>
<keyword evidence="2" id="KW-0238">DNA-binding</keyword>
<keyword evidence="1" id="KW-0805">Transcription regulation</keyword>
<reference evidence="7" key="1">
    <citation type="journal article" date="2019" name="Int. J. Syst. Evol. Microbiol.">
        <title>The Global Catalogue of Microorganisms (GCM) 10K type strain sequencing project: providing services to taxonomists for standard genome sequencing and annotation.</title>
        <authorList>
            <consortium name="The Broad Institute Genomics Platform"/>
            <consortium name="The Broad Institute Genome Sequencing Center for Infectious Disease"/>
            <person name="Wu L."/>
            <person name="Ma J."/>
        </authorList>
    </citation>
    <scope>NUCLEOTIDE SEQUENCE [LARGE SCALE GENOMIC DNA]</scope>
    <source>
        <strain evidence="7">JCM 16704</strain>
    </source>
</reference>
<proteinExistence type="predicted"/>
<feature type="transmembrane region" description="Helical" evidence="4">
    <location>
        <begin position="192"/>
        <end position="214"/>
    </location>
</feature>
<feature type="transmembrane region" description="Helical" evidence="4">
    <location>
        <begin position="169"/>
        <end position="186"/>
    </location>
</feature>
<name>A0ABP7YYV0_9SPHI</name>
<evidence type="ECO:0000259" key="5">
    <source>
        <dbReference type="PROSITE" id="PS01124"/>
    </source>
</evidence>
<gene>
    <name evidence="6" type="ORF">GCM10022216_25910</name>
</gene>
<dbReference type="InterPro" id="IPR009057">
    <property type="entry name" value="Homeodomain-like_sf"/>
</dbReference>
<dbReference type="Gene3D" id="1.10.10.60">
    <property type="entry name" value="Homeodomain-like"/>
    <property type="match status" value="1"/>
</dbReference>
<evidence type="ECO:0000256" key="4">
    <source>
        <dbReference type="SAM" id="Phobius"/>
    </source>
</evidence>
<dbReference type="RefSeq" id="WP_344675179.1">
    <property type="nucleotide sequence ID" value="NZ_BAAAZI010000011.1"/>
</dbReference>
<feature type="transmembrane region" description="Helical" evidence="4">
    <location>
        <begin position="90"/>
        <end position="110"/>
    </location>
</feature>
<dbReference type="PROSITE" id="PS01124">
    <property type="entry name" value="HTH_ARAC_FAMILY_2"/>
    <property type="match status" value="1"/>
</dbReference>
<feature type="transmembrane region" description="Helical" evidence="4">
    <location>
        <begin position="6"/>
        <end position="23"/>
    </location>
</feature>
<organism evidence="6 7">
    <name type="scientific">Sphingobacterium kyonggiense</name>
    <dbReference type="NCBI Taxonomy" id="714075"/>
    <lineage>
        <taxon>Bacteria</taxon>
        <taxon>Pseudomonadati</taxon>
        <taxon>Bacteroidota</taxon>
        <taxon>Sphingobacteriia</taxon>
        <taxon>Sphingobacteriales</taxon>
        <taxon>Sphingobacteriaceae</taxon>
        <taxon>Sphingobacterium</taxon>
    </lineage>
</organism>
<comment type="caution">
    <text evidence="6">The sequence shown here is derived from an EMBL/GenBank/DDBJ whole genome shotgun (WGS) entry which is preliminary data.</text>
</comment>
<dbReference type="PANTHER" id="PTHR43280:SF29">
    <property type="entry name" value="ARAC-FAMILY TRANSCRIPTIONAL REGULATOR"/>
    <property type="match status" value="1"/>
</dbReference>
<sequence length="365" mass="42296">MEPFLIFTTLQVVIFIAFWFKAFKKESKDQLLLIILFGCALGLFSKILILYDQNNGELIQGISSSICFVSFAFLYIRNTLQKQELKRRDLVLISIPYTATVIMFVVEHIFKLQFLQVGILEHARTLFYHNFRKVVIVSFFLADMYWLWRFRAAVRERIQEQDIQLSIGFAAHSLFLSLLVLLAELIPENLNYIILFVGLASSSIVILMIVYFKFIRPYSMQLKNATNTFTMIKSSSVKYQKSHVDLEILKSYADKLELFFTDEKPYLNPQFSLSDLATGLGISNHDLSMVFSHVLKTNFYSYINAKQIAFFIKNSDSVLKEERTILALAYASGFQSKSTFNKYFKQETGFSPTEYLKDPSLLKFS</sequence>
<dbReference type="Pfam" id="PF12833">
    <property type="entry name" value="HTH_18"/>
    <property type="match status" value="1"/>
</dbReference>
<protein>
    <recommendedName>
        <fullName evidence="5">HTH araC/xylS-type domain-containing protein</fullName>
    </recommendedName>
</protein>
<feature type="transmembrane region" description="Helical" evidence="4">
    <location>
        <begin position="130"/>
        <end position="148"/>
    </location>
</feature>
<accession>A0ABP7YYV0</accession>
<feature type="transmembrane region" description="Helical" evidence="4">
    <location>
        <begin position="57"/>
        <end position="78"/>
    </location>
</feature>
<dbReference type="Proteomes" id="UP001500101">
    <property type="component" value="Unassembled WGS sequence"/>
</dbReference>
<dbReference type="InterPro" id="IPR018060">
    <property type="entry name" value="HTH_AraC"/>
</dbReference>
<dbReference type="EMBL" id="BAAAZI010000011">
    <property type="protein sequence ID" value="GAA4143719.1"/>
    <property type="molecule type" value="Genomic_DNA"/>
</dbReference>
<keyword evidence="4" id="KW-0472">Membrane</keyword>
<evidence type="ECO:0000256" key="2">
    <source>
        <dbReference type="ARBA" id="ARBA00023125"/>
    </source>
</evidence>
<feature type="transmembrane region" description="Helical" evidence="4">
    <location>
        <begin position="30"/>
        <end position="51"/>
    </location>
</feature>
<dbReference type="SMART" id="SM00342">
    <property type="entry name" value="HTH_ARAC"/>
    <property type="match status" value="1"/>
</dbReference>
<keyword evidence="4" id="KW-0812">Transmembrane</keyword>
<evidence type="ECO:0000256" key="1">
    <source>
        <dbReference type="ARBA" id="ARBA00023015"/>
    </source>
</evidence>
<keyword evidence="7" id="KW-1185">Reference proteome</keyword>
<feature type="domain" description="HTH araC/xylS-type" evidence="5">
    <location>
        <begin position="254"/>
        <end position="358"/>
    </location>
</feature>
<dbReference type="SUPFAM" id="SSF46689">
    <property type="entry name" value="Homeodomain-like"/>
    <property type="match status" value="1"/>
</dbReference>